<proteinExistence type="inferred from homology"/>
<dbReference type="RefSeq" id="WP_156192003.1">
    <property type="nucleotide sequence ID" value="NZ_CP046452.1"/>
</dbReference>
<dbReference type="GO" id="GO:0015074">
    <property type="term" value="P:DNA integration"/>
    <property type="evidence" value="ECO:0007669"/>
    <property type="project" value="InterPro"/>
</dbReference>
<gene>
    <name evidence="5" type="ORF">CKALI_03685</name>
</gene>
<dbReference type="InterPro" id="IPR013762">
    <property type="entry name" value="Integrase-like_cat_sf"/>
</dbReference>
<dbReference type="SUPFAM" id="SSF56349">
    <property type="entry name" value="DNA breaking-rejoining enzymes"/>
    <property type="match status" value="1"/>
</dbReference>
<dbReference type="KEGG" id="ckw:CKALI_03685"/>
<comment type="similarity">
    <text evidence="1">Belongs to the 'phage' integrase family.</text>
</comment>
<evidence type="ECO:0000256" key="3">
    <source>
        <dbReference type="ARBA" id="ARBA00023172"/>
    </source>
</evidence>
<dbReference type="InterPro" id="IPR010998">
    <property type="entry name" value="Integrase_recombinase_N"/>
</dbReference>
<feature type="domain" description="Tyr recombinase" evidence="4">
    <location>
        <begin position="191"/>
        <end position="390"/>
    </location>
</feature>
<dbReference type="Gene3D" id="1.10.443.10">
    <property type="entry name" value="Intergrase catalytic core"/>
    <property type="match status" value="1"/>
</dbReference>
<organism evidence="5 6">
    <name type="scientific">Corynebacterium kalinowskii</name>
    <dbReference type="NCBI Taxonomy" id="2675216"/>
    <lineage>
        <taxon>Bacteria</taxon>
        <taxon>Bacillati</taxon>
        <taxon>Actinomycetota</taxon>
        <taxon>Actinomycetes</taxon>
        <taxon>Mycobacteriales</taxon>
        <taxon>Corynebacteriaceae</taxon>
        <taxon>Corynebacterium</taxon>
    </lineage>
</organism>
<evidence type="ECO:0000313" key="6">
    <source>
        <dbReference type="Proteomes" id="UP000427071"/>
    </source>
</evidence>
<dbReference type="PROSITE" id="PS51898">
    <property type="entry name" value="TYR_RECOMBINASE"/>
    <property type="match status" value="1"/>
</dbReference>
<evidence type="ECO:0000256" key="2">
    <source>
        <dbReference type="ARBA" id="ARBA00023125"/>
    </source>
</evidence>
<dbReference type="Pfam" id="PF00589">
    <property type="entry name" value="Phage_integrase"/>
    <property type="match status" value="1"/>
</dbReference>
<dbReference type="AlphaFoldDB" id="A0A6B8W1U5"/>
<evidence type="ECO:0000313" key="5">
    <source>
        <dbReference type="EMBL" id="QGU01618.1"/>
    </source>
</evidence>
<keyword evidence="6" id="KW-1185">Reference proteome</keyword>
<dbReference type="PANTHER" id="PTHR30349">
    <property type="entry name" value="PHAGE INTEGRASE-RELATED"/>
    <property type="match status" value="1"/>
</dbReference>
<dbReference type="GO" id="GO:0003677">
    <property type="term" value="F:DNA binding"/>
    <property type="evidence" value="ECO:0007669"/>
    <property type="project" value="UniProtKB-KW"/>
</dbReference>
<keyword evidence="3" id="KW-0233">DNA recombination</keyword>
<dbReference type="GO" id="GO:0006310">
    <property type="term" value="P:DNA recombination"/>
    <property type="evidence" value="ECO:0007669"/>
    <property type="project" value="UniProtKB-KW"/>
</dbReference>
<keyword evidence="2" id="KW-0238">DNA-binding</keyword>
<dbReference type="InterPro" id="IPR058717">
    <property type="entry name" value="Phage_L5_Integrase_N"/>
</dbReference>
<dbReference type="EMBL" id="CP046452">
    <property type="protein sequence ID" value="QGU01618.1"/>
    <property type="molecule type" value="Genomic_DNA"/>
</dbReference>
<dbReference type="InterPro" id="IPR002104">
    <property type="entry name" value="Integrase_catalytic"/>
</dbReference>
<accession>A0A6B8W1U5</accession>
<dbReference type="PANTHER" id="PTHR30349:SF64">
    <property type="entry name" value="PROPHAGE INTEGRASE INTD-RELATED"/>
    <property type="match status" value="1"/>
</dbReference>
<name>A0A6B8W1U5_9CORY</name>
<protein>
    <submittedName>
        <fullName evidence="5">Prophage phiRv2 integrase</fullName>
    </submittedName>
</protein>
<evidence type="ECO:0000256" key="1">
    <source>
        <dbReference type="ARBA" id="ARBA00008857"/>
    </source>
</evidence>
<dbReference type="Gene3D" id="1.10.150.130">
    <property type="match status" value="1"/>
</dbReference>
<reference evidence="6" key="1">
    <citation type="submission" date="2019-11" db="EMBL/GenBank/DDBJ databases">
        <title>Complete genome sequence of Corynebacterium kalinowskii 1959, a novel Corynebacterium species isolated from soil of a small paddock in Vilsendorf, Germany.</title>
        <authorList>
            <person name="Schaffert L."/>
            <person name="Ruwe M."/>
            <person name="Milse J."/>
            <person name="Hanuschka K."/>
            <person name="Ortseifen V."/>
            <person name="Droste J."/>
            <person name="Brandt D."/>
            <person name="Schlueter L."/>
            <person name="Kutter Y."/>
            <person name="Vinke S."/>
            <person name="Viehoefer P."/>
            <person name="Jacob L."/>
            <person name="Luebke N.-C."/>
            <person name="Schulte-Berndt E."/>
            <person name="Hain C."/>
            <person name="Linder M."/>
            <person name="Schmidt P."/>
            <person name="Wollenschlaeger L."/>
            <person name="Luttermann T."/>
            <person name="Thieme E."/>
            <person name="Hassa J."/>
            <person name="Haak M."/>
            <person name="Wittchen M."/>
            <person name="Mentz A."/>
            <person name="Persicke M."/>
            <person name="Busche T."/>
            <person name="Ruckert C."/>
        </authorList>
    </citation>
    <scope>NUCLEOTIDE SEQUENCE [LARGE SCALE GENOMIC DNA]</scope>
    <source>
        <strain evidence="6">1959</strain>
    </source>
</reference>
<evidence type="ECO:0000259" key="4">
    <source>
        <dbReference type="PROSITE" id="PS51898"/>
    </source>
</evidence>
<dbReference type="Pfam" id="PF26003">
    <property type="entry name" value="Integrase_N_phage"/>
    <property type="match status" value="1"/>
</dbReference>
<dbReference type="InterPro" id="IPR011010">
    <property type="entry name" value="DNA_brk_join_enz"/>
</dbReference>
<sequence length="396" mass="44876">MARKKARTRRSWGRIREASGRFLASYQHDGIVYKAPNTFGAIIDAEGWLSDVRRKIDNGTWVDPEAEAREKENSKVTVRQLCEEWLSEADLKESTKQSHARKLQARVLCDSFPGFDSLANVPVVEVDKDRIRDWWSQVQSVPAWKSQKNTNVQAYKRLSTAFRFAVETKKYISESPVKIPGATKLPKPDLRKRKRISDAQAKLLAANISPRLKIGVQLMLWAGLRLGELLELRRSDIEGLNGRGAVVVNISRNAQRVKDEATKKQVMITIDTPKTDAGNRSVTLPPKIAKELRAHAKQYMGPEEDALVITTETGKQMMDTTFRSRFATAKEAAGRPEITPHDCRRFYGTMLVKKAGIPFEDARQLMGHETVEQLMEYVRAEEEYEVQAAKALDKLI</sequence>
<dbReference type="Proteomes" id="UP000427071">
    <property type="component" value="Chromosome"/>
</dbReference>
<dbReference type="InterPro" id="IPR050090">
    <property type="entry name" value="Tyrosine_recombinase_XerCD"/>
</dbReference>